<dbReference type="PRINTS" id="PR00411">
    <property type="entry name" value="PNDRDTASEI"/>
</dbReference>
<dbReference type="InterPro" id="IPR050446">
    <property type="entry name" value="FAD-oxidoreductase/Apoptosis"/>
</dbReference>
<dbReference type="SUPFAM" id="SSF55424">
    <property type="entry name" value="FAD/NAD-linked reductases, dimerisation (C-terminal) domain"/>
    <property type="match status" value="1"/>
</dbReference>
<evidence type="ECO:0000256" key="8">
    <source>
        <dbReference type="ARBA" id="ARBA00023014"/>
    </source>
</evidence>
<dbReference type="Gene3D" id="2.102.10.10">
    <property type="entry name" value="Rieske [2Fe-2S] iron-sulphur domain"/>
    <property type="match status" value="1"/>
</dbReference>
<evidence type="ECO:0000256" key="4">
    <source>
        <dbReference type="ARBA" id="ARBA00022723"/>
    </source>
</evidence>
<sequence length="521" mass="55839">MTDGVTHTPETVVRWHDALAISEVLSDVPVRVDVAGTPVIVIRTPQGDVRAFGAECPHKGAPLEKGAVCDGRLACPWHKAEFSLNDGCLIEPLSFDPLPVYPVEISDGRVLISPHPEQQRRAPSSRENERAIIIGGGAAGTAAAVSLREFGFAGTITLIDDDGASPYDRTALSKTVLAGKAKNGKPPGLRPDNWWSIHAIRRIRDKVAALDVGTKRITLADGTGMDADHVLIAPGSTAKRPAIPGVEKDGVFTVRHAKDAEAINSRIETGASRAVVCGGSFIAMETAASLTMRGLDVTVVAPMDVPFAHVFGERAARRLMTLHEEKGVVLRTGRRVTAITGDIRAEGVELDDGTHISADFVIMGTGVTPATDFVADLRAPDGGIDVDERLQIAPGVYVAGDAARFPHGSSMVRIEHWRTAEVQGRQVARSIMNQSGMNQSGMNGSGVFDQLPWFWTQQFDAKLEYVGYQEEFDHADFNGDAETFDFTVTLTQQGRWVGTVTAGRPKVTGELVLHGPPEKAV</sequence>
<dbReference type="PANTHER" id="PTHR43557">
    <property type="entry name" value="APOPTOSIS-INDUCING FACTOR 1"/>
    <property type="match status" value="1"/>
</dbReference>
<dbReference type="InterPro" id="IPR036922">
    <property type="entry name" value="Rieske_2Fe-2S_sf"/>
</dbReference>
<comment type="cofactor">
    <cofactor evidence="1">
        <name>FAD</name>
        <dbReference type="ChEBI" id="CHEBI:57692"/>
    </cofactor>
</comment>
<protein>
    <submittedName>
        <fullName evidence="10">Rieske 2Fe-2S domain-containing protein</fullName>
    </submittedName>
</protein>
<reference evidence="10 11" key="1">
    <citation type="journal article" date="2020" name="Int. J. Syst. Evol. Microbiol.">
        <title>Novel acetic acid bacteria from cider fermentations: Acetobacter conturbans sp. nov. and Acetobacter fallax sp. nov.</title>
        <authorList>
            <person name="Sombolestani A.S."/>
            <person name="Cleenwerck I."/>
            <person name="Cnockaert M."/>
            <person name="Borremans W."/>
            <person name="Wieme A.D."/>
            <person name="De Vuyst L."/>
            <person name="Vandamme P."/>
        </authorList>
    </citation>
    <scope>NUCLEOTIDE SEQUENCE [LARGE SCALE GENOMIC DNA]</scope>
    <source>
        <strain evidence="10 11">LMG 1637</strain>
    </source>
</reference>
<evidence type="ECO:0000256" key="1">
    <source>
        <dbReference type="ARBA" id="ARBA00001974"/>
    </source>
</evidence>
<dbReference type="Pfam" id="PF14759">
    <property type="entry name" value="Reductase_C"/>
    <property type="match status" value="1"/>
</dbReference>
<evidence type="ECO:0000256" key="2">
    <source>
        <dbReference type="ARBA" id="ARBA00022630"/>
    </source>
</evidence>
<organism evidence="10 11">
    <name type="scientific">Acetobacter fallax</name>
    <dbReference type="NCBI Taxonomy" id="1737473"/>
    <lineage>
        <taxon>Bacteria</taxon>
        <taxon>Pseudomonadati</taxon>
        <taxon>Pseudomonadota</taxon>
        <taxon>Alphaproteobacteria</taxon>
        <taxon>Acetobacterales</taxon>
        <taxon>Acetobacteraceae</taxon>
        <taxon>Acetobacter</taxon>
    </lineage>
</organism>
<dbReference type="InterPro" id="IPR028202">
    <property type="entry name" value="Reductase_C"/>
</dbReference>
<evidence type="ECO:0000313" key="10">
    <source>
        <dbReference type="EMBL" id="NHO31326.1"/>
    </source>
</evidence>
<dbReference type="Gene3D" id="3.30.390.30">
    <property type="match status" value="1"/>
</dbReference>
<evidence type="ECO:0000256" key="5">
    <source>
        <dbReference type="ARBA" id="ARBA00022827"/>
    </source>
</evidence>
<keyword evidence="5" id="KW-0274">FAD</keyword>
<dbReference type="InterPro" id="IPR036188">
    <property type="entry name" value="FAD/NAD-bd_sf"/>
</dbReference>
<dbReference type="SUPFAM" id="SSF50022">
    <property type="entry name" value="ISP domain"/>
    <property type="match status" value="1"/>
</dbReference>
<feature type="domain" description="Rieske" evidence="9">
    <location>
        <begin position="16"/>
        <end position="112"/>
    </location>
</feature>
<dbReference type="PANTHER" id="PTHR43557:SF2">
    <property type="entry name" value="RIESKE DOMAIN-CONTAINING PROTEIN-RELATED"/>
    <property type="match status" value="1"/>
</dbReference>
<proteinExistence type="predicted"/>
<accession>A0ABX0K7Z6</accession>
<evidence type="ECO:0000256" key="6">
    <source>
        <dbReference type="ARBA" id="ARBA00023002"/>
    </source>
</evidence>
<gene>
    <name evidence="10" type="ORF">GOB84_01895</name>
</gene>
<keyword evidence="7" id="KW-0408">Iron</keyword>
<dbReference type="InterPro" id="IPR017941">
    <property type="entry name" value="Rieske_2Fe-2S"/>
</dbReference>
<keyword evidence="6" id="KW-0560">Oxidoreductase</keyword>
<evidence type="ECO:0000259" key="9">
    <source>
        <dbReference type="PROSITE" id="PS51296"/>
    </source>
</evidence>
<keyword evidence="4" id="KW-0479">Metal-binding</keyword>
<dbReference type="Gene3D" id="3.50.50.60">
    <property type="entry name" value="FAD/NAD(P)-binding domain"/>
    <property type="match status" value="2"/>
</dbReference>
<dbReference type="Pfam" id="PF00355">
    <property type="entry name" value="Rieske"/>
    <property type="match status" value="1"/>
</dbReference>
<dbReference type="InterPro" id="IPR023753">
    <property type="entry name" value="FAD/NAD-binding_dom"/>
</dbReference>
<keyword evidence="11" id="KW-1185">Reference proteome</keyword>
<dbReference type="EMBL" id="WOSW01000001">
    <property type="protein sequence ID" value="NHO31326.1"/>
    <property type="molecule type" value="Genomic_DNA"/>
</dbReference>
<dbReference type="InterPro" id="IPR016156">
    <property type="entry name" value="FAD/NAD-linked_Rdtase_dimer_sf"/>
</dbReference>
<dbReference type="RefSeq" id="WP_173575885.1">
    <property type="nucleotide sequence ID" value="NZ_WOSW01000001.1"/>
</dbReference>
<keyword evidence="3" id="KW-0001">2Fe-2S</keyword>
<keyword evidence="8" id="KW-0411">Iron-sulfur</keyword>
<evidence type="ECO:0000256" key="7">
    <source>
        <dbReference type="ARBA" id="ARBA00023004"/>
    </source>
</evidence>
<evidence type="ECO:0000256" key="3">
    <source>
        <dbReference type="ARBA" id="ARBA00022714"/>
    </source>
</evidence>
<dbReference type="PROSITE" id="PS51296">
    <property type="entry name" value="RIESKE"/>
    <property type="match status" value="1"/>
</dbReference>
<keyword evidence="2" id="KW-0285">Flavoprotein</keyword>
<dbReference type="Proteomes" id="UP000615326">
    <property type="component" value="Unassembled WGS sequence"/>
</dbReference>
<comment type="caution">
    <text evidence="10">The sequence shown here is derived from an EMBL/GenBank/DDBJ whole genome shotgun (WGS) entry which is preliminary data.</text>
</comment>
<dbReference type="SUPFAM" id="SSF51905">
    <property type="entry name" value="FAD/NAD(P)-binding domain"/>
    <property type="match status" value="1"/>
</dbReference>
<dbReference type="Pfam" id="PF07992">
    <property type="entry name" value="Pyr_redox_2"/>
    <property type="match status" value="1"/>
</dbReference>
<dbReference type="PRINTS" id="PR00368">
    <property type="entry name" value="FADPNR"/>
</dbReference>
<name>A0ABX0K7Z6_9PROT</name>
<evidence type="ECO:0000313" key="11">
    <source>
        <dbReference type="Proteomes" id="UP000615326"/>
    </source>
</evidence>